<accession>A0A1M7QIC3</accession>
<dbReference type="InterPro" id="IPR029001">
    <property type="entry name" value="ITPase-like_fam"/>
</dbReference>
<dbReference type="CDD" id="cd00555">
    <property type="entry name" value="Maf"/>
    <property type="match status" value="1"/>
</dbReference>
<organism evidence="5 6">
    <name type="scientific">Cyclobacterium lianum</name>
    <dbReference type="NCBI Taxonomy" id="388280"/>
    <lineage>
        <taxon>Bacteria</taxon>
        <taxon>Pseudomonadati</taxon>
        <taxon>Bacteroidota</taxon>
        <taxon>Cytophagia</taxon>
        <taxon>Cytophagales</taxon>
        <taxon>Cyclobacteriaceae</taxon>
        <taxon>Cyclobacterium</taxon>
    </lineage>
</organism>
<comment type="subcellular location">
    <subcellularLocation>
        <location evidence="4">Cytoplasm</location>
    </subcellularLocation>
</comment>
<feature type="active site" description="Proton acceptor" evidence="4">
    <location>
        <position position="51"/>
    </location>
</feature>
<proteinExistence type="inferred from homology"/>
<dbReference type="InterPro" id="IPR003697">
    <property type="entry name" value="Maf-like"/>
</dbReference>
<evidence type="ECO:0000256" key="3">
    <source>
        <dbReference type="ARBA" id="ARBA00023080"/>
    </source>
</evidence>
<dbReference type="EMBL" id="FRCY01000018">
    <property type="protein sequence ID" value="SHN30820.1"/>
    <property type="molecule type" value="Genomic_DNA"/>
</dbReference>
<dbReference type="SUPFAM" id="SSF52972">
    <property type="entry name" value="ITPase-like"/>
    <property type="match status" value="1"/>
</dbReference>
<dbReference type="GO" id="GO:0047429">
    <property type="term" value="F:nucleoside triphosphate diphosphatase activity"/>
    <property type="evidence" value="ECO:0007669"/>
    <property type="project" value="UniProtKB-EC"/>
</dbReference>
<dbReference type="Proteomes" id="UP000184513">
    <property type="component" value="Unassembled WGS sequence"/>
</dbReference>
<comment type="caution">
    <text evidence="4">Lacks conserved residue(s) required for the propagation of feature annotation.</text>
</comment>
<keyword evidence="2 4" id="KW-0378">Hydrolase</keyword>
<comment type="cofactor">
    <cofactor evidence="1 4">
        <name>a divalent metal cation</name>
        <dbReference type="ChEBI" id="CHEBI:60240"/>
    </cofactor>
</comment>
<dbReference type="AlphaFoldDB" id="A0A1M7QIC3"/>
<dbReference type="EC" id="3.6.1.9" evidence="4"/>
<dbReference type="Pfam" id="PF02545">
    <property type="entry name" value="Maf"/>
    <property type="match status" value="1"/>
</dbReference>
<comment type="function">
    <text evidence="4">Nucleoside triphosphate pyrophosphatase. May have a dual role in cell division arrest and in preventing the incorporation of modified nucleotides into cellular nucleic acids.</text>
</comment>
<keyword evidence="6" id="KW-1185">Reference proteome</keyword>
<dbReference type="GO" id="GO:0009117">
    <property type="term" value="P:nucleotide metabolic process"/>
    <property type="evidence" value="ECO:0007669"/>
    <property type="project" value="UniProtKB-KW"/>
</dbReference>
<dbReference type="PANTHER" id="PTHR43213:SF5">
    <property type="entry name" value="BIFUNCTIONAL DTTP_UTP PYROPHOSPHATASE_METHYLTRANSFERASE PROTEIN-RELATED"/>
    <property type="match status" value="1"/>
</dbReference>
<comment type="catalytic activity">
    <reaction evidence="4">
        <text>a 2'-deoxyribonucleoside 5'-triphosphate + H2O = a 2'-deoxyribonucleoside 5'-phosphate + diphosphate + H(+)</text>
        <dbReference type="Rhea" id="RHEA:44644"/>
        <dbReference type="ChEBI" id="CHEBI:15377"/>
        <dbReference type="ChEBI" id="CHEBI:15378"/>
        <dbReference type="ChEBI" id="CHEBI:33019"/>
        <dbReference type="ChEBI" id="CHEBI:61560"/>
        <dbReference type="ChEBI" id="CHEBI:65317"/>
        <dbReference type="EC" id="3.6.1.9"/>
    </reaction>
</comment>
<evidence type="ECO:0000256" key="1">
    <source>
        <dbReference type="ARBA" id="ARBA00001968"/>
    </source>
</evidence>
<dbReference type="HAMAP" id="MF_00528">
    <property type="entry name" value="Maf"/>
    <property type="match status" value="1"/>
</dbReference>
<protein>
    <recommendedName>
        <fullName evidence="4">Nucleoside triphosphate pyrophosphatase</fullName>
        <ecNumber evidence="4">3.6.1.9</ecNumber>
    </recommendedName>
    <alternativeName>
        <fullName evidence="4">Nucleotide pyrophosphatase</fullName>
        <shortName evidence="4">Nucleotide PPase</shortName>
    </alternativeName>
</protein>
<dbReference type="PANTHER" id="PTHR43213">
    <property type="entry name" value="BIFUNCTIONAL DTTP/UTP PYROPHOSPHATASE/METHYLTRANSFERASE PROTEIN-RELATED"/>
    <property type="match status" value="1"/>
</dbReference>
<dbReference type="GO" id="GO:0005737">
    <property type="term" value="C:cytoplasm"/>
    <property type="evidence" value="ECO:0007669"/>
    <property type="project" value="UniProtKB-SubCell"/>
</dbReference>
<gene>
    <name evidence="5" type="ORF">SAMN04488057_11884</name>
</gene>
<sequence length="172" mass="19001">MGIPFSIKTLDTDESFPEDLDKSLVAGFLAKKKAMALQVLLDEHDLLITADTTVIVNECILNKPADEEQARAMLEQIQGRSHKVVTAVCITEGSHTTVFSDTTQVSFSALDSTEISHYIQSSRPFDKAGAYGIQDWIGLIGIESINGSYYTVMGLPIHRLYAHLKSNFSIEY</sequence>
<keyword evidence="4" id="KW-0963">Cytoplasm</keyword>
<dbReference type="STRING" id="388280.SAMN04488057_11884"/>
<evidence type="ECO:0000313" key="6">
    <source>
        <dbReference type="Proteomes" id="UP000184513"/>
    </source>
</evidence>
<evidence type="ECO:0000256" key="2">
    <source>
        <dbReference type="ARBA" id="ARBA00022801"/>
    </source>
</evidence>
<dbReference type="NCBIfam" id="TIGR00172">
    <property type="entry name" value="maf"/>
    <property type="match status" value="1"/>
</dbReference>
<comment type="catalytic activity">
    <reaction evidence="4">
        <text>a ribonucleoside 5'-triphosphate + H2O = a ribonucleoside 5'-phosphate + diphosphate + H(+)</text>
        <dbReference type="Rhea" id="RHEA:23996"/>
        <dbReference type="ChEBI" id="CHEBI:15377"/>
        <dbReference type="ChEBI" id="CHEBI:15378"/>
        <dbReference type="ChEBI" id="CHEBI:33019"/>
        <dbReference type="ChEBI" id="CHEBI:58043"/>
        <dbReference type="ChEBI" id="CHEBI:61557"/>
        <dbReference type="EC" id="3.6.1.9"/>
    </reaction>
</comment>
<reference evidence="5 6" key="1">
    <citation type="submission" date="2016-11" db="EMBL/GenBank/DDBJ databases">
        <authorList>
            <person name="Jaros S."/>
            <person name="Januszkiewicz K."/>
            <person name="Wedrychowicz H."/>
        </authorList>
    </citation>
    <scope>NUCLEOTIDE SEQUENCE [LARGE SCALE GENOMIC DNA]</scope>
    <source>
        <strain evidence="5 6">CGMCC 1.6102</strain>
    </source>
</reference>
<dbReference type="PIRSF" id="PIRSF006305">
    <property type="entry name" value="Maf"/>
    <property type="match status" value="1"/>
</dbReference>
<comment type="similarity">
    <text evidence="4">Belongs to the Maf family.</text>
</comment>
<name>A0A1M7QIC3_9BACT</name>
<keyword evidence="3 4" id="KW-0546">Nucleotide metabolism</keyword>
<evidence type="ECO:0000313" key="5">
    <source>
        <dbReference type="EMBL" id="SHN30820.1"/>
    </source>
</evidence>
<dbReference type="Gene3D" id="3.90.950.10">
    <property type="match status" value="1"/>
</dbReference>
<evidence type="ECO:0000256" key="4">
    <source>
        <dbReference type="HAMAP-Rule" id="MF_00528"/>
    </source>
</evidence>